<evidence type="ECO:0000256" key="1">
    <source>
        <dbReference type="SAM" id="MobiDB-lite"/>
    </source>
</evidence>
<reference evidence="2 3" key="1">
    <citation type="submission" date="2019-01" db="EMBL/GenBank/DDBJ databases">
        <title>Sequencing of cultivated peanut Arachis hypogaea provides insights into genome evolution and oil improvement.</title>
        <authorList>
            <person name="Chen X."/>
        </authorList>
    </citation>
    <scope>NUCLEOTIDE SEQUENCE [LARGE SCALE GENOMIC DNA]</scope>
    <source>
        <strain evidence="3">cv. Fuhuasheng</strain>
        <tissue evidence="2">Leaves</tissue>
    </source>
</reference>
<sequence>MYSDGKLRTKVPSLVVMRVWKKWKSTLLRIVSLHILLWLQGGKAHSFDVERHSPSYILQEKTSTNGGRNSEPSHENLDTNANEEDSLDQEVDDFFVASRAQNSDGTIKLAKLSVREAIERPNGKMIMLKVNNKCNQLETKLNC</sequence>
<dbReference type="AlphaFoldDB" id="A0A444YQL5"/>
<keyword evidence="3" id="KW-1185">Reference proteome</keyword>
<organism evidence="2 3">
    <name type="scientific">Arachis hypogaea</name>
    <name type="common">Peanut</name>
    <dbReference type="NCBI Taxonomy" id="3818"/>
    <lineage>
        <taxon>Eukaryota</taxon>
        <taxon>Viridiplantae</taxon>
        <taxon>Streptophyta</taxon>
        <taxon>Embryophyta</taxon>
        <taxon>Tracheophyta</taxon>
        <taxon>Spermatophyta</taxon>
        <taxon>Magnoliopsida</taxon>
        <taxon>eudicotyledons</taxon>
        <taxon>Gunneridae</taxon>
        <taxon>Pentapetalae</taxon>
        <taxon>rosids</taxon>
        <taxon>fabids</taxon>
        <taxon>Fabales</taxon>
        <taxon>Fabaceae</taxon>
        <taxon>Papilionoideae</taxon>
        <taxon>50 kb inversion clade</taxon>
        <taxon>dalbergioids sensu lato</taxon>
        <taxon>Dalbergieae</taxon>
        <taxon>Pterocarpus clade</taxon>
        <taxon>Arachis</taxon>
    </lineage>
</organism>
<proteinExistence type="predicted"/>
<name>A0A444YQL5_ARAHY</name>
<comment type="caution">
    <text evidence="2">The sequence shown here is derived from an EMBL/GenBank/DDBJ whole genome shotgun (WGS) entry which is preliminary data.</text>
</comment>
<feature type="compositionally biased region" description="Polar residues" evidence="1">
    <location>
        <begin position="60"/>
        <end position="70"/>
    </location>
</feature>
<evidence type="ECO:0000313" key="2">
    <source>
        <dbReference type="EMBL" id="RYR04197.1"/>
    </source>
</evidence>
<gene>
    <name evidence="2" type="ORF">Ahy_B06g083817</name>
</gene>
<accession>A0A444YQL5</accession>
<evidence type="ECO:0000313" key="3">
    <source>
        <dbReference type="Proteomes" id="UP000289738"/>
    </source>
</evidence>
<feature type="region of interest" description="Disordered" evidence="1">
    <location>
        <begin position="58"/>
        <end position="85"/>
    </location>
</feature>
<protein>
    <submittedName>
        <fullName evidence="2">Uncharacterized protein</fullName>
    </submittedName>
</protein>
<dbReference type="EMBL" id="SDMP01000016">
    <property type="protein sequence ID" value="RYR04197.1"/>
    <property type="molecule type" value="Genomic_DNA"/>
</dbReference>
<dbReference type="Proteomes" id="UP000289738">
    <property type="component" value="Chromosome B06"/>
</dbReference>